<accession>A0AA96F087</accession>
<evidence type="ECO:0000313" key="2">
    <source>
        <dbReference type="EMBL" id="WNM21471.1"/>
    </source>
</evidence>
<dbReference type="PANTHER" id="PTHR17985:SF8">
    <property type="entry name" value="TRANSPORT AND GOLGI ORGANIZATION PROTEIN 2 HOMOLOG"/>
    <property type="match status" value="1"/>
</dbReference>
<evidence type="ECO:0000313" key="3">
    <source>
        <dbReference type="Proteomes" id="UP001304515"/>
    </source>
</evidence>
<accession>A0AA96J329</accession>
<keyword evidence="3" id="KW-1185">Reference proteome</keyword>
<protein>
    <submittedName>
        <fullName evidence="1">NRDE family protein</fullName>
    </submittedName>
</protein>
<reference evidence="1 3" key="1">
    <citation type="submission" date="2023-09" db="EMBL/GenBank/DDBJ databases">
        <title>Flavobacterium sp. a novel bacteria isolate from Pepper rhizosphere.</title>
        <authorList>
            <person name="Peng Y."/>
            <person name="Lee J."/>
        </authorList>
    </citation>
    <scope>NUCLEOTIDE SEQUENCE</scope>
    <source>
        <strain evidence="1">PMR2A8</strain>
        <strain evidence="2 3">PMTSA4</strain>
    </source>
</reference>
<dbReference type="RefSeq" id="WP_313325194.1">
    <property type="nucleotide sequence ID" value="NZ_CP134878.1"/>
</dbReference>
<dbReference type="InterPro" id="IPR008551">
    <property type="entry name" value="TANGO2"/>
</dbReference>
<evidence type="ECO:0000313" key="1">
    <source>
        <dbReference type="EMBL" id="WNM20082.1"/>
    </source>
</evidence>
<dbReference type="EMBL" id="CP134890">
    <property type="protein sequence ID" value="WNM21471.1"/>
    <property type="molecule type" value="Genomic_DNA"/>
</dbReference>
<sequence length="236" mass="27892">MCTVSFVRSNDKTIITSNRDEQVLRPSAVEPKNYLINNKNIIFPKDKKEGGTWYAIDEFSNVIVLLNGANEKHIIKESYRKSRGLIVLDLISAESPKEFWQTIDLDDIQPFTIVLFENERLYQLQWNELEKSAIELDVNQSHIWSSSTLYSKEVREKREDWFYNFLDTKPQVDENEMFNFHRYTEEKNPENGLVINRNDFLKTLSITQAIIENNKVEIYYKDLVLEKEFSTTFITV</sequence>
<proteinExistence type="predicted"/>
<gene>
    <name evidence="2" type="ORF">RN605_12405</name>
    <name evidence="1" type="ORF">RN608_05235</name>
</gene>
<organism evidence="1">
    <name type="scientific">Flavobacterium capsici</name>
    <dbReference type="NCBI Taxonomy" id="3075618"/>
    <lineage>
        <taxon>Bacteria</taxon>
        <taxon>Pseudomonadati</taxon>
        <taxon>Bacteroidota</taxon>
        <taxon>Flavobacteriia</taxon>
        <taxon>Flavobacteriales</taxon>
        <taxon>Flavobacteriaceae</taxon>
        <taxon>Flavobacterium</taxon>
    </lineage>
</organism>
<dbReference type="Pfam" id="PF05742">
    <property type="entry name" value="TANGO2"/>
    <property type="match status" value="1"/>
</dbReference>
<dbReference type="Proteomes" id="UP001304515">
    <property type="component" value="Chromosome"/>
</dbReference>
<dbReference type="AlphaFoldDB" id="A0AA96J329"/>
<dbReference type="PANTHER" id="PTHR17985">
    <property type="entry name" value="SER/THR-RICH PROTEIN T10 IN DGCR REGION"/>
    <property type="match status" value="1"/>
</dbReference>
<dbReference type="EMBL" id="CP134878">
    <property type="protein sequence ID" value="WNM20082.1"/>
    <property type="molecule type" value="Genomic_DNA"/>
</dbReference>
<dbReference type="KEGG" id="fcj:RN605_12405"/>
<name>A0AA96J329_9FLAO</name>